<evidence type="ECO:0000256" key="10">
    <source>
        <dbReference type="ARBA" id="ARBA00047838"/>
    </source>
</evidence>
<evidence type="ECO:0000256" key="11">
    <source>
        <dbReference type="RuleBase" id="RU003657"/>
    </source>
</evidence>
<organism evidence="12">
    <name type="scientific">Shewanella frigidimarina</name>
    <dbReference type="NCBI Taxonomy" id="56812"/>
    <lineage>
        <taxon>Bacteria</taxon>
        <taxon>Pseudomonadati</taxon>
        <taxon>Pseudomonadota</taxon>
        <taxon>Gammaproteobacteria</taxon>
        <taxon>Alteromonadales</taxon>
        <taxon>Shewanellaceae</taxon>
        <taxon>Shewanella</taxon>
    </lineage>
</organism>
<dbReference type="InterPro" id="IPR050064">
    <property type="entry name" value="IGPS_HisA/HisF"/>
</dbReference>
<evidence type="ECO:0000313" key="13">
    <source>
        <dbReference type="Proteomes" id="UP000055702"/>
    </source>
</evidence>
<dbReference type="Proteomes" id="UP000055702">
    <property type="component" value="Unassembled WGS sequence"/>
</dbReference>
<comment type="catalytic activity">
    <reaction evidence="10">
        <text>5-[(5-phospho-1-deoxy-D-ribulos-1-ylimino)methylamino]-1-(5-phospho-beta-D-ribosyl)imidazole-4-carboxamide + L-glutamine = D-erythro-1-(imidazol-4-yl)glycerol 3-phosphate + 5-amino-1-(5-phospho-beta-D-ribosyl)imidazole-4-carboxamide + L-glutamate + H(+)</text>
        <dbReference type="Rhea" id="RHEA:24793"/>
        <dbReference type="ChEBI" id="CHEBI:15378"/>
        <dbReference type="ChEBI" id="CHEBI:29985"/>
        <dbReference type="ChEBI" id="CHEBI:58278"/>
        <dbReference type="ChEBI" id="CHEBI:58359"/>
        <dbReference type="ChEBI" id="CHEBI:58475"/>
        <dbReference type="ChEBI" id="CHEBI:58525"/>
        <dbReference type="EC" id="4.3.2.10"/>
    </reaction>
</comment>
<gene>
    <name evidence="12" type="ORF">AWJ07_02995</name>
</gene>
<comment type="caution">
    <text evidence="12">The sequence shown here is derived from an EMBL/GenBank/DDBJ whole genome shotgun (WGS) entry which is preliminary data.</text>
</comment>
<comment type="subunit">
    <text evidence="3">Heterodimer of HisH and HisF.</text>
</comment>
<protein>
    <recommendedName>
        <fullName evidence="4">imidazole glycerol-phosphate synthase</fullName>
        <ecNumber evidence="4">4.3.2.10</ecNumber>
    </recommendedName>
    <alternativeName>
        <fullName evidence="9">IGP synthase cyclase subunit</fullName>
    </alternativeName>
</protein>
<dbReference type="SUPFAM" id="SSF51366">
    <property type="entry name" value="Ribulose-phoshate binding barrel"/>
    <property type="match status" value="1"/>
</dbReference>
<dbReference type="InterPro" id="IPR006062">
    <property type="entry name" value="His_biosynth"/>
</dbReference>
<dbReference type="CDD" id="cd04731">
    <property type="entry name" value="HisF"/>
    <property type="match status" value="1"/>
</dbReference>
<reference evidence="12 13" key="1">
    <citation type="submission" date="2016-01" db="EMBL/GenBank/DDBJ databases">
        <title>Draft genome of the antarctic isolate Shewanella frigidimarina Ag06-30.</title>
        <authorList>
            <person name="Parmeciano Di Noto G."/>
            <person name="Vazquez S."/>
            <person name="Mac Cormack W."/>
            <person name="Iriarte A."/>
            <person name="Quiroga C."/>
        </authorList>
    </citation>
    <scope>NUCLEOTIDE SEQUENCE [LARGE SCALE GENOMIC DNA]</scope>
    <source>
        <strain evidence="12 13">Ag06-30</strain>
    </source>
</reference>
<evidence type="ECO:0000256" key="9">
    <source>
        <dbReference type="ARBA" id="ARBA00030264"/>
    </source>
</evidence>
<dbReference type="RefSeq" id="WP_059744207.1">
    <property type="nucleotide sequence ID" value="NZ_JBOZPV010000002.1"/>
</dbReference>
<name>A0A106C3F3_SHEFR</name>
<dbReference type="UniPathway" id="UPA00031">
    <property type="reaction ID" value="UER00010"/>
</dbReference>
<comment type="similarity">
    <text evidence="2 11">Belongs to the HisA/HisF family.</text>
</comment>
<evidence type="ECO:0000256" key="6">
    <source>
        <dbReference type="ARBA" id="ARBA00023102"/>
    </source>
</evidence>
<dbReference type="EMBL" id="LRDC01000001">
    <property type="protein sequence ID" value="KVX03538.1"/>
    <property type="molecule type" value="Genomic_DNA"/>
</dbReference>
<dbReference type="InterPro" id="IPR011060">
    <property type="entry name" value="RibuloseP-bd_barrel"/>
</dbReference>
<dbReference type="InterPro" id="IPR004651">
    <property type="entry name" value="HisF"/>
</dbReference>
<evidence type="ECO:0000256" key="1">
    <source>
        <dbReference type="ARBA" id="ARBA00005091"/>
    </source>
</evidence>
<evidence type="ECO:0000256" key="5">
    <source>
        <dbReference type="ARBA" id="ARBA00022605"/>
    </source>
</evidence>
<dbReference type="GO" id="GO:0000105">
    <property type="term" value="P:L-histidine biosynthetic process"/>
    <property type="evidence" value="ECO:0007669"/>
    <property type="project" value="UniProtKB-UniPathway"/>
</dbReference>
<dbReference type="EC" id="4.3.2.10" evidence="4"/>
<evidence type="ECO:0000256" key="3">
    <source>
        <dbReference type="ARBA" id="ARBA00011152"/>
    </source>
</evidence>
<keyword evidence="7" id="KW-0456">Lyase</keyword>
<dbReference type="Pfam" id="PF00977">
    <property type="entry name" value="His_biosynth"/>
    <property type="match status" value="1"/>
</dbReference>
<dbReference type="GO" id="GO:0000107">
    <property type="term" value="F:imidazoleglycerol-phosphate synthase activity"/>
    <property type="evidence" value="ECO:0007669"/>
    <property type="project" value="InterPro"/>
</dbReference>
<dbReference type="PANTHER" id="PTHR21235">
    <property type="entry name" value="IMIDAZOLE GLYCEROL PHOSPHATE SYNTHASE SUBUNIT HISF/H IGP SYNTHASE SUBUNIT HISF/H"/>
    <property type="match status" value="1"/>
</dbReference>
<sequence length="254" mass="27874">MLRTRVMPCLLLKGRGLVKTINFKNERYVGDPINAVRIFNQKEVDELILFDINCTSHNSPINFPLLEQITSECFMPLCYGGGVKTLADFKKLFAMGIEKISVSSLLFDDPEIVKQAVAIYGSQSIVATLDINQSWFRNKYKVYTHSAKRKQQHTPVSAAIYACELGVGEIVINTIHRDGTWQGFDLELIKQIAACVNVPVVAAGGAGSLDDIKDAVVNGHASAVALGSMAVFQAKDMGVLIKFPKISELTKILP</sequence>
<comment type="function">
    <text evidence="8">IGPS catalyzes the conversion of PRFAR and glutamine to IGP, AICAR and glutamate. The HisF subunit catalyzes the cyclization activity that produces IGP and AICAR from PRFAR using the ammonia provided by the HisH subunit.</text>
</comment>
<evidence type="ECO:0000256" key="2">
    <source>
        <dbReference type="ARBA" id="ARBA00009667"/>
    </source>
</evidence>
<dbReference type="PANTHER" id="PTHR21235:SF2">
    <property type="entry name" value="IMIDAZOLE GLYCEROL PHOSPHATE SYNTHASE HISHF"/>
    <property type="match status" value="1"/>
</dbReference>
<keyword evidence="6 11" id="KW-0368">Histidine biosynthesis</keyword>
<keyword evidence="5 11" id="KW-0028">Amino-acid biosynthesis</keyword>
<evidence type="ECO:0000313" key="12">
    <source>
        <dbReference type="EMBL" id="KVX03538.1"/>
    </source>
</evidence>
<dbReference type="GO" id="GO:0016829">
    <property type="term" value="F:lyase activity"/>
    <property type="evidence" value="ECO:0007669"/>
    <property type="project" value="UniProtKB-KW"/>
</dbReference>
<dbReference type="Gene3D" id="3.20.20.70">
    <property type="entry name" value="Aldolase class I"/>
    <property type="match status" value="1"/>
</dbReference>
<evidence type="ECO:0000256" key="4">
    <source>
        <dbReference type="ARBA" id="ARBA00012809"/>
    </source>
</evidence>
<evidence type="ECO:0000256" key="7">
    <source>
        <dbReference type="ARBA" id="ARBA00023239"/>
    </source>
</evidence>
<dbReference type="NCBIfam" id="NF038364">
    <property type="entry name" value="AglZ_HisF2_fam"/>
    <property type="match status" value="1"/>
</dbReference>
<evidence type="ECO:0000256" key="8">
    <source>
        <dbReference type="ARBA" id="ARBA00025475"/>
    </source>
</evidence>
<comment type="pathway">
    <text evidence="1">Amino-acid biosynthesis; L-histidine biosynthesis; L-histidine from 5-phospho-alpha-D-ribose 1-diphosphate: step 5/9.</text>
</comment>
<dbReference type="AlphaFoldDB" id="A0A106C3F3"/>
<proteinExistence type="inferred from homology"/>
<accession>A0A106C3F3</accession>
<dbReference type="InterPro" id="IPR013785">
    <property type="entry name" value="Aldolase_TIM"/>
</dbReference>